<feature type="domain" description="EF-hand" evidence="3">
    <location>
        <begin position="122"/>
        <end position="155"/>
    </location>
</feature>
<evidence type="ECO:0000256" key="2">
    <source>
        <dbReference type="ARBA" id="ARBA00022837"/>
    </source>
</evidence>
<dbReference type="OrthoDB" id="26525at2759"/>
<dbReference type="PROSITE" id="PS50222">
    <property type="entry name" value="EF_HAND_2"/>
    <property type="match status" value="3"/>
</dbReference>
<keyword evidence="5" id="KW-1185">Reference proteome</keyword>
<sequence length="155" mass="16662">MAHSILTEIEPLTHALRLVEAFHAFDSDNDGSIDVQELNGIMGSLGYNLSEQDINDMMQKGDTNEDGLLSISEFVDLNVQNLGFADFASALKSGLQELNLKGDDLVSGEELCEVIENVGIQLSLDDCEDIVASISGDGDGTISFQDLELIVNALV</sequence>
<proteinExistence type="predicted"/>
<evidence type="ECO:0000256" key="1">
    <source>
        <dbReference type="ARBA" id="ARBA00022737"/>
    </source>
</evidence>
<dbReference type="SUPFAM" id="SSF47473">
    <property type="entry name" value="EF-hand"/>
    <property type="match status" value="1"/>
</dbReference>
<dbReference type="GO" id="GO:0005509">
    <property type="term" value="F:calcium ion binding"/>
    <property type="evidence" value="ECO:0007669"/>
    <property type="project" value="InterPro"/>
</dbReference>
<reference evidence="4 5" key="1">
    <citation type="journal article" date="2015" name="Proc. Natl. Acad. Sci. U.S.A.">
        <title>The resurrection genome of Boea hygrometrica: A blueprint for survival of dehydration.</title>
        <authorList>
            <person name="Xiao L."/>
            <person name="Yang G."/>
            <person name="Zhang L."/>
            <person name="Yang X."/>
            <person name="Zhao S."/>
            <person name="Ji Z."/>
            <person name="Zhou Q."/>
            <person name="Hu M."/>
            <person name="Wang Y."/>
            <person name="Chen M."/>
            <person name="Xu Y."/>
            <person name="Jin H."/>
            <person name="Xiao X."/>
            <person name="Hu G."/>
            <person name="Bao F."/>
            <person name="Hu Y."/>
            <person name="Wan P."/>
            <person name="Li L."/>
            <person name="Deng X."/>
            <person name="Kuang T."/>
            <person name="Xiang C."/>
            <person name="Zhu J.K."/>
            <person name="Oliver M.J."/>
            <person name="He Y."/>
        </authorList>
    </citation>
    <scope>NUCLEOTIDE SEQUENCE [LARGE SCALE GENOMIC DNA]</scope>
    <source>
        <strain evidence="5">cv. XS01</strain>
    </source>
</reference>
<name>A0A2Z7BAK2_9LAMI</name>
<dbReference type="EMBL" id="KV010001">
    <property type="protein sequence ID" value="KZV28829.1"/>
    <property type="molecule type" value="Genomic_DNA"/>
</dbReference>
<organism evidence="4 5">
    <name type="scientific">Dorcoceras hygrometricum</name>
    <dbReference type="NCBI Taxonomy" id="472368"/>
    <lineage>
        <taxon>Eukaryota</taxon>
        <taxon>Viridiplantae</taxon>
        <taxon>Streptophyta</taxon>
        <taxon>Embryophyta</taxon>
        <taxon>Tracheophyta</taxon>
        <taxon>Spermatophyta</taxon>
        <taxon>Magnoliopsida</taxon>
        <taxon>eudicotyledons</taxon>
        <taxon>Gunneridae</taxon>
        <taxon>Pentapetalae</taxon>
        <taxon>asterids</taxon>
        <taxon>lamiids</taxon>
        <taxon>Lamiales</taxon>
        <taxon>Gesneriaceae</taxon>
        <taxon>Didymocarpoideae</taxon>
        <taxon>Trichosporeae</taxon>
        <taxon>Loxocarpinae</taxon>
        <taxon>Dorcoceras</taxon>
    </lineage>
</organism>
<dbReference type="PANTHER" id="PTHR23050">
    <property type="entry name" value="CALCIUM BINDING PROTEIN"/>
    <property type="match status" value="1"/>
</dbReference>
<dbReference type="AlphaFoldDB" id="A0A2Z7BAK2"/>
<dbReference type="Gene3D" id="1.10.238.10">
    <property type="entry name" value="EF-hand"/>
    <property type="match status" value="1"/>
</dbReference>
<dbReference type="InterPro" id="IPR011992">
    <property type="entry name" value="EF-hand-dom_pair"/>
</dbReference>
<dbReference type="InterPro" id="IPR018247">
    <property type="entry name" value="EF_Hand_1_Ca_BS"/>
</dbReference>
<dbReference type="InterPro" id="IPR002048">
    <property type="entry name" value="EF_hand_dom"/>
</dbReference>
<evidence type="ECO:0000259" key="3">
    <source>
        <dbReference type="PROSITE" id="PS50222"/>
    </source>
</evidence>
<evidence type="ECO:0000313" key="4">
    <source>
        <dbReference type="EMBL" id="KZV28829.1"/>
    </source>
</evidence>
<dbReference type="CDD" id="cd00051">
    <property type="entry name" value="EFh"/>
    <property type="match status" value="1"/>
</dbReference>
<dbReference type="SMART" id="SM00054">
    <property type="entry name" value="EFh"/>
    <property type="match status" value="3"/>
</dbReference>
<dbReference type="Pfam" id="PF13499">
    <property type="entry name" value="EF-hand_7"/>
    <property type="match status" value="1"/>
</dbReference>
<dbReference type="GO" id="GO:0043226">
    <property type="term" value="C:organelle"/>
    <property type="evidence" value="ECO:0007669"/>
    <property type="project" value="UniProtKB-ARBA"/>
</dbReference>
<keyword evidence="2" id="KW-0106">Calcium</keyword>
<dbReference type="Proteomes" id="UP000250235">
    <property type="component" value="Unassembled WGS sequence"/>
</dbReference>
<feature type="domain" description="EF-hand" evidence="3">
    <location>
        <begin position="13"/>
        <end position="48"/>
    </location>
</feature>
<dbReference type="InterPro" id="IPR050145">
    <property type="entry name" value="Centrin_CML-like"/>
</dbReference>
<keyword evidence="1" id="KW-0677">Repeat</keyword>
<feature type="domain" description="EF-hand" evidence="3">
    <location>
        <begin position="49"/>
        <end position="84"/>
    </location>
</feature>
<gene>
    <name evidence="4" type="ORF">F511_06263</name>
</gene>
<dbReference type="FunFam" id="1.10.238.10:FF:000178">
    <property type="entry name" value="Calmodulin-2 A"/>
    <property type="match status" value="1"/>
</dbReference>
<evidence type="ECO:0000313" key="5">
    <source>
        <dbReference type="Proteomes" id="UP000250235"/>
    </source>
</evidence>
<protein>
    <submittedName>
        <fullName evidence="4">EF hand calcium-binding family protein</fullName>
    </submittedName>
</protein>
<dbReference type="PROSITE" id="PS00018">
    <property type="entry name" value="EF_HAND_1"/>
    <property type="match status" value="2"/>
</dbReference>
<accession>A0A2Z7BAK2</accession>